<protein>
    <submittedName>
        <fullName evidence="7">Uncharacterized protein</fullName>
    </submittedName>
</protein>
<feature type="compositionally biased region" description="Basic and acidic residues" evidence="6">
    <location>
        <begin position="1844"/>
        <end position="1873"/>
    </location>
</feature>
<feature type="compositionally biased region" description="Low complexity" evidence="6">
    <location>
        <begin position="81"/>
        <end position="92"/>
    </location>
</feature>
<evidence type="ECO:0000313" key="8">
    <source>
        <dbReference type="Proteomes" id="UP000054558"/>
    </source>
</evidence>
<dbReference type="OMA" id="TRTEMIL"/>
<dbReference type="PANTHER" id="PTHR31908:SF11">
    <property type="entry name" value="PROTEIN CROWDED NUCLEI 1"/>
    <property type="match status" value="1"/>
</dbReference>
<evidence type="ECO:0000256" key="6">
    <source>
        <dbReference type="SAM" id="MobiDB-lite"/>
    </source>
</evidence>
<dbReference type="GO" id="GO:0005652">
    <property type="term" value="C:nuclear lamina"/>
    <property type="evidence" value="ECO:0007669"/>
    <property type="project" value="UniProtKB-SubCell"/>
</dbReference>
<feature type="region of interest" description="Disordered" evidence="6">
    <location>
        <begin position="1808"/>
        <end position="1949"/>
    </location>
</feature>
<feature type="compositionally biased region" description="Basic and acidic residues" evidence="6">
    <location>
        <begin position="1248"/>
        <end position="1263"/>
    </location>
</feature>
<sequence>MFSSGGRRSSLRAKTPGRTDFRTPGPSRFSVVPGGEEATPAAVPRRFMDFERPSSEARGALNEQAQGNAAAESSRVRRTLDAQQADKAQPAPFDGGMRRDGGAVDGNGPDSNAVPLRPDDGKVSDTGLAGTSRNSERSQMRDNAPGRRAMFDSPGTAILAEELHAREAARSIRVWTAVNESVGVSVDRREENTERALTAVNPSGEEEVWRRFRGAGALDEEVLVRREKEELQRQLDDVERELADYRYNLGVLILEHKKCKPQIDELEKALQRTREELQKEGRSLQLALDDVTRREDGLRASLKAERTVIADLKQSLEEMHAKLQAEEKSSRERLARAQELEAGAVKDRERSEELFEKAARDLKGAQQLEEGLKVRESELDGKLRGLAEREDDAASREKALNEGEAALNAGKRELTEKGIKLAERKRKVEGELEEERKKLGREREEEELRVEALRRSVEGEREQMQKEMQAEKEAAEHDMSTRKAEISVKEDSLAAQEKALQMSQDELERKQEDANKRDQDLDQREKLLGDEKREMLRTEADLREQQKSMNEERARLAEQESEWQRIEAKIDARVKEIDAREAAVQAFESTAESSAKELEEGAKALRERQAGLEEKEEAVQKKEEDLGKLEKQLKGRAQMLESERAALERRKGEDVLEREQAEKKAAQLEMEAAALLDKEAQLEEQTRQLASKDKDLAAREHELLLRESGTDENLRQQKEELEAQRRQAEADVAKQLQQLQGDRAKGEALLQASRAQLDKERAAMQLELQETRASLEIEFQTKMLTADAATQRAAKSEVEKRVKDLEREAEIRAEERATVRLQERLAGVDLEVERRVSAQLKERVSELEVRNREEVERRVSEGSKKGVEREVKAQVKDAVKKAKEEAKAKYDQERGAAIQKAVRDAERKAEGEKRAAIDKAVKEERSRTAGQARAVSEAEGEKSSLQNGEGLEGVSQLTEGEQAGGPKEGVPRRSWFGLGSPRRGAQPSEARENEEGERQILVDGVPPLEQIDGLLSQVGMETPPVAVNPVGSSEAAGVEGASADEVAVHAEPTPVVSAGVNGAPSPKRPKLQSKRKQPETPPEEAPEERPLKQRRIIADAGPDKPVLEEKHGGPVEALGAAVTAVGRAADTITGPFGFVLDDTDLGFVPGHTDRKAPREVSVKKPRWSLWPGFLSPRKAKAEEGGQDGAGTSPSGEEGAEKNLPGGQVEGQSSPLLENARNDGGEVGPVLMDVQQGPLPTENETPPEMDLRGDETRAAEERATRVAKTPNTRVGRAVLPTPKPARTPKPPLSAVRTSSRLRERTLSSDLKGTLEPTSATQLAGSSGKRGKSSPPGADVGPDAQSQEPPKQTERVSPLTDGTRNQAPGKSAEIAGREQRDPSPAKTPGTGPARRLQRALTAEEQAKIERIMARLEAEERAIAADEAAVGPLNARTSPDLAPEREFLNAGSADGAKTSVPEREAANADIVDGATVKGLEKVRGAPETGNSGLKKAKVAVKRRSGERAGASGKTDETLLIEAAAAKNQELPNDDPQEAPAPNPMAPGGASAAVDAAELPTVSPSPPGPTSTLPPKTPKSAFGRAFDGFRAAWGFGAGSSRGPASEGDEEGSLEGSGGVYRSQVGELRSIVGDLVEAADRDEDMEMGGPERLEFGTPEGVPFDGPEGEERGREAAQGGEGLLNTFTETVVEKSEAALREVVEKGQKAGSVIVKKAKTAAFDLNETAMELADAAVGVSASDVADDVTRSAADLADDVTALGGAVEATVGGVADELTGNIGEALADELGAVHTRDAQGKSLVETGSDLVTGALGSLQGAGAAGSSALAADPSRGAEGGARSTRGGAKVQSKKEGGNGEERRGSKRKAPESGKGKGKVTDSENEDDVGPKRGKVKRRVKQADSEDEAGLVDPRVVEFATKFRGEVEGEDTPSEGGGKRHLRAVVDPRDGEDMSAGLRRYNLRKSTLVKMHIWEPRGADFGTVSTGSEGIHTRGGASSTPRNLQRSVFGGDNPFLEDIAPGNPHSLEEIRTPRSGRHGARDDEKSGGAAGGTTADDEEADQANAGWRWLGFLGW</sequence>
<feature type="compositionally biased region" description="Basic and acidic residues" evidence="6">
    <location>
        <begin position="989"/>
        <end position="1000"/>
    </location>
</feature>
<feature type="region of interest" description="Disordered" evidence="6">
    <location>
        <begin position="1969"/>
        <end position="2054"/>
    </location>
</feature>
<feature type="compositionally biased region" description="Low complexity" evidence="6">
    <location>
        <begin position="1542"/>
        <end position="1558"/>
    </location>
</feature>
<feature type="compositionally biased region" description="Basic and acidic residues" evidence="6">
    <location>
        <begin position="449"/>
        <end position="492"/>
    </location>
</feature>
<feature type="compositionally biased region" description="Low complexity" evidence="6">
    <location>
        <begin position="1808"/>
        <end position="1823"/>
    </location>
</feature>
<feature type="compositionally biased region" description="Basic and acidic residues" evidence="6">
    <location>
        <begin position="901"/>
        <end position="927"/>
    </location>
</feature>
<feature type="region of interest" description="Disordered" evidence="6">
    <location>
        <begin position="851"/>
        <end position="1112"/>
    </location>
</feature>
<feature type="compositionally biased region" description="Basic and acidic residues" evidence="6">
    <location>
        <begin position="1101"/>
        <end position="1112"/>
    </location>
</feature>
<feature type="compositionally biased region" description="Basic and acidic residues" evidence="6">
    <location>
        <begin position="506"/>
        <end position="562"/>
    </location>
</feature>
<feature type="region of interest" description="Disordered" evidence="6">
    <location>
        <begin position="1150"/>
        <end position="1399"/>
    </location>
</feature>
<comment type="subcellular location">
    <subcellularLocation>
        <location evidence="3">Nucleus lamina</location>
    </subcellularLocation>
</comment>
<feature type="region of interest" description="Disordered" evidence="6">
    <location>
        <begin position="1"/>
        <end position="149"/>
    </location>
</feature>
<feature type="coiled-coil region" evidence="5">
    <location>
        <begin position="221"/>
        <end position="368"/>
    </location>
</feature>
<feature type="coiled-coil region" evidence="5">
    <location>
        <begin position="1399"/>
        <end position="1426"/>
    </location>
</feature>
<dbReference type="InterPro" id="IPR040418">
    <property type="entry name" value="CRWN"/>
</dbReference>
<evidence type="ECO:0000256" key="2">
    <source>
        <dbReference type="ARBA" id="ARBA00023242"/>
    </source>
</evidence>
<feature type="compositionally biased region" description="Pro residues" evidence="6">
    <location>
        <begin position="1280"/>
        <end position="1290"/>
    </location>
</feature>
<feature type="compositionally biased region" description="Basic and acidic residues" evidence="6">
    <location>
        <begin position="380"/>
        <end position="401"/>
    </location>
</feature>
<feature type="region of interest" description="Disordered" evidence="6">
    <location>
        <begin position="1478"/>
        <end position="1616"/>
    </location>
</feature>
<gene>
    <name evidence="7" type="ORF">KFL_001930080</name>
</gene>
<organism evidence="7 8">
    <name type="scientific">Klebsormidium nitens</name>
    <name type="common">Green alga</name>
    <name type="synonym">Ulothrix nitens</name>
    <dbReference type="NCBI Taxonomy" id="105231"/>
    <lineage>
        <taxon>Eukaryota</taxon>
        <taxon>Viridiplantae</taxon>
        <taxon>Streptophyta</taxon>
        <taxon>Klebsormidiophyceae</taxon>
        <taxon>Klebsormidiales</taxon>
        <taxon>Klebsormidiaceae</taxon>
        <taxon>Klebsormidium</taxon>
    </lineage>
</organism>
<feature type="region of interest" description="Disordered" evidence="6">
    <location>
        <begin position="1633"/>
        <end position="1675"/>
    </location>
</feature>
<keyword evidence="2" id="KW-0539">Nucleus</keyword>
<feature type="region of interest" description="Disordered" evidence="6">
    <location>
        <begin position="380"/>
        <end position="562"/>
    </location>
</feature>
<feature type="compositionally biased region" description="Low complexity" evidence="6">
    <location>
        <begin position="1566"/>
        <end position="1598"/>
    </location>
</feature>
<dbReference type="OrthoDB" id="673795at2759"/>
<feature type="region of interest" description="Disordered" evidence="6">
    <location>
        <begin position="588"/>
        <end position="662"/>
    </location>
</feature>
<feature type="compositionally biased region" description="Basic and acidic residues" evidence="6">
    <location>
        <begin position="410"/>
        <end position="443"/>
    </location>
</feature>
<feature type="compositionally biased region" description="Basic residues" evidence="6">
    <location>
        <begin position="1491"/>
        <end position="1501"/>
    </location>
</feature>
<comment type="similarity">
    <text evidence="4">Belongs to the CRWN family.</text>
</comment>
<feature type="compositionally biased region" description="Basic and acidic residues" evidence="6">
    <location>
        <begin position="851"/>
        <end position="894"/>
    </location>
</feature>
<feature type="compositionally biased region" description="Low complexity" evidence="6">
    <location>
        <begin position="1030"/>
        <end position="1045"/>
    </location>
</feature>
<evidence type="ECO:0000256" key="4">
    <source>
        <dbReference type="ARBA" id="ARBA00024208"/>
    </source>
</evidence>
<evidence type="ECO:0000256" key="3">
    <source>
        <dbReference type="ARBA" id="ARBA00024186"/>
    </source>
</evidence>
<dbReference type="GO" id="GO:0006997">
    <property type="term" value="P:nucleus organization"/>
    <property type="evidence" value="ECO:0007669"/>
    <property type="project" value="InterPro"/>
</dbReference>
<feature type="region of interest" description="Disordered" evidence="6">
    <location>
        <begin position="704"/>
        <end position="727"/>
    </location>
</feature>
<evidence type="ECO:0000256" key="5">
    <source>
        <dbReference type="SAM" id="Coils"/>
    </source>
</evidence>
<reference evidence="7 8" key="1">
    <citation type="journal article" date="2014" name="Nat. Commun.">
        <title>Klebsormidium flaccidum genome reveals primary factors for plant terrestrial adaptation.</title>
        <authorList>
            <person name="Hori K."/>
            <person name="Maruyama F."/>
            <person name="Fujisawa T."/>
            <person name="Togashi T."/>
            <person name="Yamamoto N."/>
            <person name="Seo M."/>
            <person name="Sato S."/>
            <person name="Yamada T."/>
            <person name="Mori H."/>
            <person name="Tajima N."/>
            <person name="Moriyama T."/>
            <person name="Ikeuchi M."/>
            <person name="Watanabe M."/>
            <person name="Wada H."/>
            <person name="Kobayashi K."/>
            <person name="Saito M."/>
            <person name="Masuda T."/>
            <person name="Sasaki-Sekimoto Y."/>
            <person name="Mashiguchi K."/>
            <person name="Awai K."/>
            <person name="Shimojima M."/>
            <person name="Masuda S."/>
            <person name="Iwai M."/>
            <person name="Nobusawa T."/>
            <person name="Narise T."/>
            <person name="Kondo S."/>
            <person name="Saito H."/>
            <person name="Sato R."/>
            <person name="Murakawa M."/>
            <person name="Ihara Y."/>
            <person name="Oshima-Yamada Y."/>
            <person name="Ohtaka K."/>
            <person name="Satoh M."/>
            <person name="Sonobe K."/>
            <person name="Ishii M."/>
            <person name="Ohtani R."/>
            <person name="Kanamori-Sato M."/>
            <person name="Honoki R."/>
            <person name="Miyazaki D."/>
            <person name="Mochizuki H."/>
            <person name="Umetsu J."/>
            <person name="Higashi K."/>
            <person name="Shibata D."/>
            <person name="Kamiya Y."/>
            <person name="Sato N."/>
            <person name="Nakamura Y."/>
            <person name="Tabata S."/>
            <person name="Ida S."/>
            <person name="Kurokawa K."/>
            <person name="Ohta H."/>
        </authorList>
    </citation>
    <scope>NUCLEOTIDE SEQUENCE [LARGE SCALE GENOMIC DNA]</scope>
    <source>
        <strain evidence="7 8">NIES-2285</strain>
    </source>
</reference>
<evidence type="ECO:0000256" key="1">
    <source>
        <dbReference type="ARBA" id="ARBA00023054"/>
    </source>
</evidence>
<feature type="compositionally biased region" description="Basic and acidic residues" evidence="6">
    <location>
        <begin position="594"/>
        <end position="633"/>
    </location>
</feature>
<name>A0A1Y1I0R3_KLENI</name>
<feature type="compositionally biased region" description="Basic and acidic residues" evidence="6">
    <location>
        <begin position="1151"/>
        <end position="1162"/>
    </location>
</feature>
<dbReference type="EMBL" id="DF237142">
    <property type="protein sequence ID" value="GAQ84530.1"/>
    <property type="molecule type" value="Genomic_DNA"/>
</dbReference>
<proteinExistence type="inferred from homology"/>
<dbReference type="STRING" id="105231.A0A1Y1I0R3"/>
<dbReference type="PANTHER" id="PTHR31908">
    <property type="entry name" value="PROTEIN CROWDED NUCLEI 4"/>
    <property type="match status" value="1"/>
</dbReference>
<accession>A0A1Y1I0R3</accession>
<feature type="compositionally biased region" description="Polar residues" evidence="6">
    <location>
        <begin position="1987"/>
        <end position="1997"/>
    </location>
</feature>
<keyword evidence="1 5" id="KW-0175">Coiled coil</keyword>
<evidence type="ECO:0000313" key="7">
    <source>
        <dbReference type="EMBL" id="GAQ84530.1"/>
    </source>
</evidence>
<dbReference type="Proteomes" id="UP000054558">
    <property type="component" value="Unassembled WGS sequence"/>
</dbReference>
<keyword evidence="8" id="KW-1185">Reference proteome</keyword>
<feature type="compositionally biased region" description="Basic and acidic residues" evidence="6">
    <location>
        <begin position="641"/>
        <end position="662"/>
    </location>
</feature>
<feature type="compositionally biased region" description="Basic and acidic residues" evidence="6">
    <location>
        <begin position="46"/>
        <end position="55"/>
    </location>
</feature>